<evidence type="ECO:0000256" key="8">
    <source>
        <dbReference type="SAM" id="SignalP"/>
    </source>
</evidence>
<gene>
    <name evidence="9" type="ORF">POM88_012176</name>
</gene>
<evidence type="ECO:0000256" key="7">
    <source>
        <dbReference type="ARBA" id="ARBA00023284"/>
    </source>
</evidence>
<dbReference type="AlphaFoldDB" id="A0AAD8MX60"/>
<comment type="similarity">
    <text evidence="3">Belongs to the protein disulfide isomerase family.</text>
</comment>
<evidence type="ECO:0000256" key="3">
    <source>
        <dbReference type="ARBA" id="ARBA00006347"/>
    </source>
</evidence>
<keyword evidence="10" id="KW-1185">Reference proteome</keyword>
<dbReference type="GO" id="GO:0006457">
    <property type="term" value="P:protein folding"/>
    <property type="evidence" value="ECO:0007669"/>
    <property type="project" value="TreeGrafter"/>
</dbReference>
<evidence type="ECO:0000256" key="4">
    <source>
        <dbReference type="ARBA" id="ARBA00012723"/>
    </source>
</evidence>
<dbReference type="GO" id="GO:0003756">
    <property type="term" value="F:protein disulfide isomerase activity"/>
    <property type="evidence" value="ECO:0007669"/>
    <property type="project" value="UniProtKB-EC"/>
</dbReference>
<comment type="catalytic activity">
    <reaction evidence="1">
        <text>Catalyzes the rearrangement of -S-S- bonds in proteins.</text>
        <dbReference type="EC" id="5.3.4.1"/>
    </reaction>
</comment>
<dbReference type="PANTHER" id="PTHR18929:SF132">
    <property type="entry name" value="PROTEIN DISULFIDE-ISOMERASE A3"/>
    <property type="match status" value="1"/>
</dbReference>
<feature type="signal peptide" evidence="8">
    <location>
        <begin position="1"/>
        <end position="25"/>
    </location>
</feature>
<keyword evidence="7" id="KW-0676">Redox-active center</keyword>
<evidence type="ECO:0000256" key="5">
    <source>
        <dbReference type="ARBA" id="ARBA00022824"/>
    </source>
</evidence>
<dbReference type="InterPro" id="IPR036249">
    <property type="entry name" value="Thioredoxin-like_sf"/>
</dbReference>
<dbReference type="EC" id="5.3.4.1" evidence="4"/>
<evidence type="ECO:0000313" key="9">
    <source>
        <dbReference type="EMBL" id="KAK1393120.1"/>
    </source>
</evidence>
<organism evidence="9 10">
    <name type="scientific">Heracleum sosnowskyi</name>
    <dbReference type="NCBI Taxonomy" id="360622"/>
    <lineage>
        <taxon>Eukaryota</taxon>
        <taxon>Viridiplantae</taxon>
        <taxon>Streptophyta</taxon>
        <taxon>Embryophyta</taxon>
        <taxon>Tracheophyta</taxon>
        <taxon>Spermatophyta</taxon>
        <taxon>Magnoliopsida</taxon>
        <taxon>eudicotyledons</taxon>
        <taxon>Gunneridae</taxon>
        <taxon>Pentapetalae</taxon>
        <taxon>asterids</taxon>
        <taxon>campanulids</taxon>
        <taxon>Apiales</taxon>
        <taxon>Apiaceae</taxon>
        <taxon>Apioideae</taxon>
        <taxon>apioid superclade</taxon>
        <taxon>Tordylieae</taxon>
        <taxon>Tordyliinae</taxon>
        <taxon>Heracleum</taxon>
    </lineage>
</organism>
<dbReference type="PANTHER" id="PTHR18929">
    <property type="entry name" value="PROTEIN DISULFIDE ISOMERASE"/>
    <property type="match status" value="1"/>
</dbReference>
<reference evidence="9" key="1">
    <citation type="submission" date="2023-02" db="EMBL/GenBank/DDBJ databases">
        <title>Genome of toxic invasive species Heracleum sosnowskyi carries increased number of genes despite the absence of recent whole-genome duplications.</title>
        <authorList>
            <person name="Schelkunov M."/>
            <person name="Shtratnikova V."/>
            <person name="Makarenko M."/>
            <person name="Klepikova A."/>
            <person name="Omelchenko D."/>
            <person name="Novikova G."/>
            <person name="Obukhova E."/>
            <person name="Bogdanov V."/>
            <person name="Penin A."/>
            <person name="Logacheva M."/>
        </authorList>
    </citation>
    <scope>NUCLEOTIDE SEQUENCE</scope>
    <source>
        <strain evidence="9">Hsosn_3</strain>
        <tissue evidence="9">Leaf</tissue>
    </source>
</reference>
<dbReference type="SUPFAM" id="SSF52833">
    <property type="entry name" value="Thioredoxin-like"/>
    <property type="match status" value="1"/>
</dbReference>
<evidence type="ECO:0000256" key="1">
    <source>
        <dbReference type="ARBA" id="ARBA00001182"/>
    </source>
</evidence>
<protein>
    <recommendedName>
        <fullName evidence="4">protein disulfide-isomerase</fullName>
        <ecNumber evidence="4">5.3.4.1</ecNumber>
    </recommendedName>
</protein>
<evidence type="ECO:0000256" key="2">
    <source>
        <dbReference type="ARBA" id="ARBA00004319"/>
    </source>
</evidence>
<dbReference type="Proteomes" id="UP001237642">
    <property type="component" value="Unassembled WGS sequence"/>
</dbReference>
<dbReference type="GO" id="GO:0005788">
    <property type="term" value="C:endoplasmic reticulum lumen"/>
    <property type="evidence" value="ECO:0007669"/>
    <property type="project" value="UniProtKB-SubCell"/>
</dbReference>
<proteinExistence type="inferred from homology"/>
<keyword evidence="8" id="KW-0732">Signal</keyword>
<feature type="chain" id="PRO_5041940931" description="protein disulfide-isomerase" evidence="8">
    <location>
        <begin position="26"/>
        <end position="213"/>
    </location>
</feature>
<dbReference type="GO" id="GO:0034976">
    <property type="term" value="P:response to endoplasmic reticulum stress"/>
    <property type="evidence" value="ECO:0007669"/>
    <property type="project" value="TreeGrafter"/>
</dbReference>
<name>A0AAD8MX60_9APIA</name>
<evidence type="ECO:0000256" key="6">
    <source>
        <dbReference type="ARBA" id="ARBA00023235"/>
    </source>
</evidence>
<keyword evidence="5" id="KW-0256">Endoplasmic reticulum</keyword>
<reference evidence="9" key="2">
    <citation type="submission" date="2023-05" db="EMBL/GenBank/DDBJ databases">
        <authorList>
            <person name="Schelkunov M.I."/>
        </authorList>
    </citation>
    <scope>NUCLEOTIDE SEQUENCE</scope>
    <source>
        <strain evidence="9">Hsosn_3</strain>
        <tissue evidence="9">Leaf</tissue>
    </source>
</reference>
<accession>A0AAD8MX60</accession>
<dbReference type="EMBL" id="JAUIZM010000003">
    <property type="protein sequence ID" value="KAK1393120.1"/>
    <property type="molecule type" value="Genomic_DNA"/>
</dbReference>
<dbReference type="Gene3D" id="3.40.30.10">
    <property type="entry name" value="Glutaredoxin"/>
    <property type="match status" value="1"/>
</dbReference>
<comment type="subcellular location">
    <subcellularLocation>
        <location evidence="2">Endoplasmic reticulum lumen</location>
    </subcellularLocation>
</comment>
<sequence length="213" mass="24394">MNLDKLFKSLNWLVLLSLRNFQVEALEKFIEESSVPSVTLFNKDLNNHLILVKYFDSRASKDFDAKNTKTLPRKPQYFELTEDQVPVILIQTSDSQKYLKVNVEADQIAPWLKEYTDGKLNPYVKSEPIPQEPVKVVVRFSIQDVFCSSSMHLGADTEKLAPILDEVAISFKNDPDVVIAIFIGLFLVLSREEFDNFTAVAEKLRSDYDLVTL</sequence>
<keyword evidence="6" id="KW-0413">Isomerase</keyword>
<comment type="caution">
    <text evidence="9">The sequence shown here is derived from an EMBL/GenBank/DDBJ whole genome shotgun (WGS) entry which is preliminary data.</text>
</comment>
<evidence type="ECO:0000313" key="10">
    <source>
        <dbReference type="Proteomes" id="UP001237642"/>
    </source>
</evidence>